<accession>A0A836KDC4</accession>
<protein>
    <submittedName>
        <fullName evidence="2">Uncharacterized protein</fullName>
    </submittedName>
</protein>
<reference evidence="2 3" key="1">
    <citation type="submission" date="2021-03" db="EMBL/GenBank/DDBJ databases">
        <title>Leishmania (Mundinia) martiniquensis Genome sequencing and assembly.</title>
        <authorList>
            <person name="Almutairi H."/>
            <person name="Gatherer D."/>
        </authorList>
    </citation>
    <scope>NUCLEOTIDE SEQUENCE [LARGE SCALE GENOMIC DNA]</scope>
    <source>
        <strain evidence="2">LSCM1</strain>
    </source>
</reference>
<dbReference type="OrthoDB" id="272549at2759"/>
<evidence type="ECO:0000256" key="1">
    <source>
        <dbReference type="SAM" id="MobiDB-lite"/>
    </source>
</evidence>
<dbReference type="Proteomes" id="UP000673552">
    <property type="component" value="Chromosome 34"/>
</dbReference>
<dbReference type="GeneID" id="92512367"/>
<feature type="region of interest" description="Disordered" evidence="1">
    <location>
        <begin position="337"/>
        <end position="359"/>
    </location>
</feature>
<comment type="caution">
    <text evidence="2">The sequence shown here is derived from an EMBL/GenBank/DDBJ whole genome shotgun (WGS) entry which is preliminary data.</text>
</comment>
<dbReference type="Pfam" id="PF13516">
    <property type="entry name" value="LRR_6"/>
    <property type="match status" value="2"/>
</dbReference>
<gene>
    <name evidence="2" type="ORF">LSCM1_02271</name>
</gene>
<dbReference type="SUPFAM" id="SSF52047">
    <property type="entry name" value="RNI-like"/>
    <property type="match status" value="1"/>
</dbReference>
<name>A0A836KDC4_9TRYP</name>
<dbReference type="InterPro" id="IPR032675">
    <property type="entry name" value="LRR_dom_sf"/>
</dbReference>
<feature type="compositionally biased region" description="Basic and acidic residues" evidence="1">
    <location>
        <begin position="10"/>
        <end position="24"/>
    </location>
</feature>
<evidence type="ECO:0000313" key="2">
    <source>
        <dbReference type="EMBL" id="KAG5468292.1"/>
    </source>
</evidence>
<dbReference type="EMBL" id="JAFEUZ010000034">
    <property type="protein sequence ID" value="KAG5468292.1"/>
    <property type="molecule type" value="Genomic_DNA"/>
</dbReference>
<keyword evidence="3" id="KW-1185">Reference proteome</keyword>
<dbReference type="InterPro" id="IPR001611">
    <property type="entry name" value="Leu-rich_rpt"/>
</dbReference>
<organism evidence="2 3">
    <name type="scientific">Leishmania martiniquensis</name>
    <dbReference type="NCBI Taxonomy" id="1580590"/>
    <lineage>
        <taxon>Eukaryota</taxon>
        <taxon>Discoba</taxon>
        <taxon>Euglenozoa</taxon>
        <taxon>Kinetoplastea</taxon>
        <taxon>Metakinetoplastina</taxon>
        <taxon>Trypanosomatida</taxon>
        <taxon>Trypanosomatidae</taxon>
        <taxon>Leishmaniinae</taxon>
        <taxon>Leishmania</taxon>
    </lineage>
</organism>
<dbReference type="AlphaFoldDB" id="A0A836KDC4"/>
<dbReference type="Gene3D" id="3.80.10.10">
    <property type="entry name" value="Ribonuclease Inhibitor"/>
    <property type="match status" value="1"/>
</dbReference>
<evidence type="ECO:0000313" key="3">
    <source>
        <dbReference type="Proteomes" id="UP000673552"/>
    </source>
</evidence>
<dbReference type="KEGG" id="lmat:92512367"/>
<sequence>MQDPPAAQAGKRDAPKKTKGEHLEQGNTACGVAPVAVGYSETSAPVAMRTFDCALGMTRAVSLTTSEQERAVEAVKATIPPSARREELRKDPIYRIMHALPRSDVLEVVRSRFAKAHCERAAAYFDLSYTKNPLRRVRLQIGCDGPTGIHLFLHRIAAHRHTLRVVDFSRNRLGADDAVLLCNTLGLGSAGDAAAALGNATPPLPGAAADSAASTAAEASARPSSSLELLDLSYNARLGNDGAVHVVAALRRCPSIRAVILKSVGIDDDGAMTMADMLRRWPAPALCASLETPQAPLRPSTAAATKFYLNMNENYIGARGTQTLGKGLPHYVSVTLAKQQPDPVRDRKRSRKDSGAARR</sequence>
<proteinExistence type="predicted"/>
<dbReference type="RefSeq" id="XP_067175230.1">
    <property type="nucleotide sequence ID" value="XM_067319855.1"/>
</dbReference>
<feature type="region of interest" description="Disordered" evidence="1">
    <location>
        <begin position="1"/>
        <end position="25"/>
    </location>
</feature>